<evidence type="ECO:0008006" key="4">
    <source>
        <dbReference type="Google" id="ProtNLM"/>
    </source>
</evidence>
<name>A0AAU1LQF9_9ACTN</name>
<dbReference type="EMBL" id="CP108169">
    <property type="protein sequence ID" value="WTQ73452.1"/>
    <property type="molecule type" value="Genomic_DNA"/>
</dbReference>
<keyword evidence="2" id="KW-0472">Membrane</keyword>
<evidence type="ECO:0000313" key="3">
    <source>
        <dbReference type="EMBL" id="WTQ73452.1"/>
    </source>
</evidence>
<organism evidence="3">
    <name type="scientific">Streptomyces sp. NBC_00148</name>
    <dbReference type="NCBI Taxonomy" id="2903626"/>
    <lineage>
        <taxon>Bacteria</taxon>
        <taxon>Bacillati</taxon>
        <taxon>Actinomycetota</taxon>
        <taxon>Actinomycetes</taxon>
        <taxon>Kitasatosporales</taxon>
        <taxon>Streptomycetaceae</taxon>
        <taxon>Streptomyces</taxon>
    </lineage>
</organism>
<accession>A0AAU1LQF9</accession>
<evidence type="ECO:0000256" key="2">
    <source>
        <dbReference type="SAM" id="Phobius"/>
    </source>
</evidence>
<sequence length="234" mass="23588">MDYCHPCQRHLNGALACAGCGTPADALVPYAVTGASGHSAEPAAETLEASGSAGHRRRGRGDARRRGRRAHRRRGRALLLTATGVVLALGALSLAELAMEPDGDSSAAEYVSEATSSATEPLPSASSAEHDDPGPVEEPTVVPVTDSHSATATDGPAGATTAPGALPSPSGPADTTPSAPESSSAPEDPDGTDAPAEPSGSGKPTTDPEPPEPTEEPTPSPSPTETCHWIIFCF</sequence>
<proteinExistence type="predicted"/>
<feature type="compositionally biased region" description="Basic residues" evidence="1">
    <location>
        <begin position="54"/>
        <end position="75"/>
    </location>
</feature>
<gene>
    <name evidence="3" type="ORF">OG222_10260</name>
</gene>
<keyword evidence="2" id="KW-1133">Transmembrane helix</keyword>
<feature type="region of interest" description="Disordered" evidence="1">
    <location>
        <begin position="105"/>
        <end position="227"/>
    </location>
</feature>
<evidence type="ECO:0000256" key="1">
    <source>
        <dbReference type="SAM" id="MobiDB-lite"/>
    </source>
</evidence>
<feature type="transmembrane region" description="Helical" evidence="2">
    <location>
        <begin position="75"/>
        <end position="95"/>
    </location>
</feature>
<feature type="compositionally biased region" description="Polar residues" evidence="1">
    <location>
        <begin position="113"/>
        <end position="127"/>
    </location>
</feature>
<keyword evidence="2" id="KW-0812">Transmembrane</keyword>
<feature type="compositionally biased region" description="Low complexity" evidence="1">
    <location>
        <begin position="137"/>
        <end position="186"/>
    </location>
</feature>
<reference evidence="3" key="1">
    <citation type="submission" date="2022-10" db="EMBL/GenBank/DDBJ databases">
        <title>The complete genomes of actinobacterial strains from the NBC collection.</title>
        <authorList>
            <person name="Joergensen T.S."/>
            <person name="Alvarez Arevalo M."/>
            <person name="Sterndorff E.B."/>
            <person name="Faurdal D."/>
            <person name="Vuksanovic O."/>
            <person name="Mourched A.-S."/>
            <person name="Charusanti P."/>
            <person name="Shaw S."/>
            <person name="Blin K."/>
            <person name="Weber T."/>
        </authorList>
    </citation>
    <scope>NUCLEOTIDE SEQUENCE</scope>
    <source>
        <strain evidence="3">NBC_00148</strain>
    </source>
</reference>
<feature type="region of interest" description="Disordered" evidence="1">
    <location>
        <begin position="41"/>
        <end position="75"/>
    </location>
</feature>
<protein>
    <recommendedName>
        <fullName evidence="4">Zinc ribbon domain-containing protein</fullName>
    </recommendedName>
</protein>
<dbReference type="AlphaFoldDB" id="A0AAU1LQF9"/>